<comment type="caution">
    <text evidence="2">The sequence shown here is derived from an EMBL/GenBank/DDBJ whole genome shotgun (WGS) entry which is preliminary data.</text>
</comment>
<gene>
    <name evidence="2" type="ORF">C486_10120</name>
</gene>
<evidence type="ECO:0000256" key="1">
    <source>
        <dbReference type="SAM" id="MobiDB-lite"/>
    </source>
</evidence>
<accession>L9Z2Z6</accession>
<evidence type="ECO:0000313" key="2">
    <source>
        <dbReference type="EMBL" id="ELY80062.1"/>
    </source>
</evidence>
<keyword evidence="3" id="KW-1185">Reference proteome</keyword>
<name>L9Z2Z6_9EURY</name>
<sequence length="123" mass="14572">MSLGLYERFARQSSVDSCKEEGDAVGAYRPMVVDRLLRHLERIADTGDIDGWLDYVDPELTYDENKAKLKREARAEGHGTPFKCDREAYVSKMLAKQEEYEQRMKEERDRQRAREEMYRNSMR</sequence>
<organism evidence="2 3">
    <name type="scientific">Natrinema gari JCM 14663</name>
    <dbReference type="NCBI Taxonomy" id="1230459"/>
    <lineage>
        <taxon>Archaea</taxon>
        <taxon>Methanobacteriati</taxon>
        <taxon>Methanobacteriota</taxon>
        <taxon>Stenosarchaea group</taxon>
        <taxon>Halobacteria</taxon>
        <taxon>Halobacteriales</taxon>
        <taxon>Natrialbaceae</taxon>
        <taxon>Natrinema</taxon>
    </lineage>
</organism>
<reference evidence="2 3" key="1">
    <citation type="journal article" date="2014" name="PLoS Genet.">
        <title>Phylogenetically driven sequencing of extremely halophilic archaea reveals strategies for static and dynamic osmo-response.</title>
        <authorList>
            <person name="Becker E.A."/>
            <person name="Seitzer P.M."/>
            <person name="Tritt A."/>
            <person name="Larsen D."/>
            <person name="Krusor M."/>
            <person name="Yao A.I."/>
            <person name="Wu D."/>
            <person name="Madern D."/>
            <person name="Eisen J.A."/>
            <person name="Darling A.E."/>
            <person name="Facciotti M.T."/>
        </authorList>
    </citation>
    <scope>NUCLEOTIDE SEQUENCE [LARGE SCALE GENOMIC DNA]</scope>
    <source>
        <strain evidence="2 3">JCM 14663</strain>
    </source>
</reference>
<dbReference type="AlphaFoldDB" id="L9Z2Z6"/>
<protein>
    <submittedName>
        <fullName evidence="2">Uncharacterized protein</fullName>
    </submittedName>
</protein>
<proteinExistence type="predicted"/>
<feature type="region of interest" description="Disordered" evidence="1">
    <location>
        <begin position="100"/>
        <end position="123"/>
    </location>
</feature>
<evidence type="ECO:0000313" key="3">
    <source>
        <dbReference type="Proteomes" id="UP000011592"/>
    </source>
</evidence>
<dbReference type="EMBL" id="AOIJ01000049">
    <property type="protein sequence ID" value="ELY80062.1"/>
    <property type="molecule type" value="Genomic_DNA"/>
</dbReference>
<dbReference type="Proteomes" id="UP000011592">
    <property type="component" value="Unassembled WGS sequence"/>
</dbReference>